<dbReference type="Pfam" id="PF02653">
    <property type="entry name" value="BPD_transp_2"/>
    <property type="match status" value="1"/>
</dbReference>
<dbReference type="GO" id="GO:0015658">
    <property type="term" value="F:branched-chain amino acid transmembrane transporter activity"/>
    <property type="evidence" value="ECO:0007669"/>
    <property type="project" value="InterPro"/>
</dbReference>
<dbReference type="AlphaFoldDB" id="A0A542DKV3"/>
<feature type="transmembrane region" description="Helical" evidence="6">
    <location>
        <begin position="238"/>
        <end position="259"/>
    </location>
</feature>
<dbReference type="PANTHER" id="PTHR30482">
    <property type="entry name" value="HIGH-AFFINITY BRANCHED-CHAIN AMINO ACID TRANSPORT SYSTEM PERMEASE"/>
    <property type="match status" value="1"/>
</dbReference>
<gene>
    <name evidence="7" type="ORF">FB471_3497</name>
</gene>
<keyword evidence="8" id="KW-1185">Reference proteome</keyword>
<keyword evidence="5 6" id="KW-0472">Membrane</keyword>
<proteinExistence type="predicted"/>
<comment type="subcellular location">
    <subcellularLocation>
        <location evidence="1">Cell membrane</location>
        <topology evidence="1">Multi-pass membrane protein</topology>
    </subcellularLocation>
</comment>
<evidence type="ECO:0000256" key="2">
    <source>
        <dbReference type="ARBA" id="ARBA00022475"/>
    </source>
</evidence>
<dbReference type="OrthoDB" id="9814461at2"/>
<evidence type="ECO:0000256" key="4">
    <source>
        <dbReference type="ARBA" id="ARBA00022989"/>
    </source>
</evidence>
<evidence type="ECO:0000256" key="5">
    <source>
        <dbReference type="ARBA" id="ARBA00023136"/>
    </source>
</evidence>
<evidence type="ECO:0000313" key="7">
    <source>
        <dbReference type="EMBL" id="TQJ03730.1"/>
    </source>
</evidence>
<evidence type="ECO:0000256" key="1">
    <source>
        <dbReference type="ARBA" id="ARBA00004651"/>
    </source>
</evidence>
<feature type="transmembrane region" description="Helical" evidence="6">
    <location>
        <begin position="128"/>
        <end position="145"/>
    </location>
</feature>
<feature type="transmembrane region" description="Helical" evidence="6">
    <location>
        <begin position="100"/>
        <end position="121"/>
    </location>
</feature>
<dbReference type="InterPro" id="IPR001851">
    <property type="entry name" value="ABC_transp_permease"/>
</dbReference>
<sequence length="365" mass="38612">MAKAHRNLIRGYAEQLRLFGTPPARFGLLAMILVFLLLPTVVQDDFWLSVLIYVGITAVGAIGLNLLTGYCGQISLGHAFFIGAGAYVTARVGGDLGLPLPVWLLAAAAVGAALGGLIGPFTLRLRGHYLAIVTLGLIFIGEHLWRNLTGLTGGNSGTSVTAGAAIGPVDFGALSIAGESYSRNQGYFWLVWGLVGVIALLAKNLVRTRPGRALQAIRDRDQAAEVIGVRAGRYKIGAFMLSSAIAAMAGALFGSYQQFVSPDEWNLLLSIQYIAIVIVGGLGTIFGSVLGAIFVGALPALIDRYSDAIPGVRTSVGGEGFISVFALNQAIFGLLIVLFLVLEPLGLAGIWLRVKNYFKAWPFSY</sequence>
<feature type="transmembrane region" description="Helical" evidence="6">
    <location>
        <begin position="74"/>
        <end position="94"/>
    </location>
</feature>
<name>A0A542DKV3_AMYCI</name>
<feature type="transmembrane region" description="Helical" evidence="6">
    <location>
        <begin position="271"/>
        <end position="301"/>
    </location>
</feature>
<dbReference type="InterPro" id="IPR043428">
    <property type="entry name" value="LivM-like"/>
</dbReference>
<feature type="transmembrane region" description="Helical" evidence="6">
    <location>
        <begin position="48"/>
        <end position="67"/>
    </location>
</feature>
<dbReference type="GO" id="GO:0005886">
    <property type="term" value="C:plasma membrane"/>
    <property type="evidence" value="ECO:0007669"/>
    <property type="project" value="UniProtKB-SubCell"/>
</dbReference>
<reference evidence="7 8" key="1">
    <citation type="submission" date="2019-06" db="EMBL/GenBank/DDBJ databases">
        <title>Sequencing the genomes of 1000 actinobacteria strains.</title>
        <authorList>
            <person name="Klenk H.-P."/>
        </authorList>
    </citation>
    <scope>NUCLEOTIDE SEQUENCE [LARGE SCALE GENOMIC DNA]</scope>
    <source>
        <strain evidence="7 8">DSM 45679</strain>
    </source>
</reference>
<dbReference type="Proteomes" id="UP000320876">
    <property type="component" value="Unassembled WGS sequence"/>
</dbReference>
<evidence type="ECO:0000313" key="8">
    <source>
        <dbReference type="Proteomes" id="UP000320876"/>
    </source>
</evidence>
<dbReference type="PANTHER" id="PTHR30482:SF5">
    <property type="entry name" value="ABC TRANSPORTER PERMEASE PROTEIN"/>
    <property type="match status" value="1"/>
</dbReference>
<accession>A0A542DKV3</accession>
<organism evidence="7 8">
    <name type="scientific">Amycolatopsis cihanbeyliensis</name>
    <dbReference type="NCBI Taxonomy" id="1128664"/>
    <lineage>
        <taxon>Bacteria</taxon>
        <taxon>Bacillati</taxon>
        <taxon>Actinomycetota</taxon>
        <taxon>Actinomycetes</taxon>
        <taxon>Pseudonocardiales</taxon>
        <taxon>Pseudonocardiaceae</taxon>
        <taxon>Amycolatopsis</taxon>
    </lineage>
</organism>
<comment type="caution">
    <text evidence="7">The sequence shown here is derived from an EMBL/GenBank/DDBJ whole genome shotgun (WGS) entry which is preliminary data.</text>
</comment>
<protein>
    <submittedName>
        <fullName evidence="7">Branched-chain amino acid transport system permease protein</fullName>
    </submittedName>
</protein>
<keyword evidence="2" id="KW-1003">Cell membrane</keyword>
<feature type="transmembrane region" description="Helical" evidence="6">
    <location>
        <begin position="187"/>
        <end position="206"/>
    </location>
</feature>
<evidence type="ECO:0000256" key="3">
    <source>
        <dbReference type="ARBA" id="ARBA00022692"/>
    </source>
</evidence>
<keyword evidence="4 6" id="KW-1133">Transmembrane helix</keyword>
<dbReference type="EMBL" id="VFML01000001">
    <property type="protein sequence ID" value="TQJ03730.1"/>
    <property type="molecule type" value="Genomic_DNA"/>
</dbReference>
<dbReference type="RefSeq" id="WP_141999504.1">
    <property type="nucleotide sequence ID" value="NZ_VFML01000001.1"/>
</dbReference>
<feature type="transmembrane region" description="Helical" evidence="6">
    <location>
        <begin position="321"/>
        <end position="342"/>
    </location>
</feature>
<keyword evidence="3 6" id="KW-0812">Transmembrane</keyword>
<feature type="transmembrane region" description="Helical" evidence="6">
    <location>
        <begin position="26"/>
        <end position="42"/>
    </location>
</feature>
<dbReference type="CDD" id="cd06581">
    <property type="entry name" value="TM_PBP1_LivM_like"/>
    <property type="match status" value="1"/>
</dbReference>
<evidence type="ECO:0000256" key="6">
    <source>
        <dbReference type="SAM" id="Phobius"/>
    </source>
</evidence>